<dbReference type="Proteomes" id="UP000274756">
    <property type="component" value="Unassembled WGS sequence"/>
</dbReference>
<gene>
    <name evidence="1" type="ORF">DME_LOCUS9615</name>
</gene>
<sequence>MESCWHVLTELTCERLERLEAPEAGHFWRTKGGDLFLLKLFLRRKNSVLAGQVLSWIVIEIASTQFDQQVSRHYGFSFYLVMANHQNLKLDWSCELIDSLVPISPSAKMAIPVVNEVS</sequence>
<dbReference type="WBParaSite" id="DME_0000650401-mRNA-1">
    <property type="protein sequence ID" value="DME_0000650401-mRNA-1"/>
    <property type="gene ID" value="DME_0000650401"/>
</dbReference>
<evidence type="ECO:0000313" key="1">
    <source>
        <dbReference type="EMBL" id="VDN59642.1"/>
    </source>
</evidence>
<keyword evidence="3" id="KW-1185">Reference proteome</keyword>
<dbReference type="EMBL" id="UYYG01001186">
    <property type="protein sequence ID" value="VDN59642.1"/>
    <property type="molecule type" value="Genomic_DNA"/>
</dbReference>
<evidence type="ECO:0000313" key="2">
    <source>
        <dbReference type="Proteomes" id="UP000038040"/>
    </source>
</evidence>
<organism evidence="2 4">
    <name type="scientific">Dracunculus medinensis</name>
    <name type="common">Guinea worm</name>
    <dbReference type="NCBI Taxonomy" id="318479"/>
    <lineage>
        <taxon>Eukaryota</taxon>
        <taxon>Metazoa</taxon>
        <taxon>Ecdysozoa</taxon>
        <taxon>Nematoda</taxon>
        <taxon>Chromadorea</taxon>
        <taxon>Rhabditida</taxon>
        <taxon>Spirurina</taxon>
        <taxon>Dracunculoidea</taxon>
        <taxon>Dracunculidae</taxon>
        <taxon>Dracunculus</taxon>
    </lineage>
</organism>
<evidence type="ECO:0000313" key="4">
    <source>
        <dbReference type="WBParaSite" id="DME_0000650401-mRNA-1"/>
    </source>
</evidence>
<name>A0A0N4UG98_DRAME</name>
<protein>
    <submittedName>
        <fullName evidence="4">AraC family transcriptional regulator</fullName>
    </submittedName>
</protein>
<reference evidence="1 3" key="2">
    <citation type="submission" date="2018-11" db="EMBL/GenBank/DDBJ databases">
        <authorList>
            <consortium name="Pathogen Informatics"/>
        </authorList>
    </citation>
    <scope>NUCLEOTIDE SEQUENCE [LARGE SCALE GENOMIC DNA]</scope>
</reference>
<proteinExistence type="predicted"/>
<dbReference type="AlphaFoldDB" id="A0A0N4UG98"/>
<evidence type="ECO:0000313" key="3">
    <source>
        <dbReference type="Proteomes" id="UP000274756"/>
    </source>
</evidence>
<accession>A0A0N4UG98</accession>
<reference evidence="4" key="1">
    <citation type="submission" date="2017-02" db="UniProtKB">
        <authorList>
            <consortium name="WormBaseParasite"/>
        </authorList>
    </citation>
    <scope>IDENTIFICATION</scope>
</reference>
<dbReference type="Proteomes" id="UP000038040">
    <property type="component" value="Unplaced"/>
</dbReference>